<dbReference type="PANTHER" id="PTHR46310:SF7">
    <property type="entry name" value="AMIDASE 1"/>
    <property type="match status" value="1"/>
</dbReference>
<dbReference type="SUPFAM" id="SSF75304">
    <property type="entry name" value="Amidase signature (AS) enzymes"/>
    <property type="match status" value="1"/>
</dbReference>
<evidence type="ECO:0000313" key="3">
    <source>
        <dbReference type="EMBL" id="KAF5357470.1"/>
    </source>
</evidence>
<dbReference type="EMBL" id="JAACJM010000051">
    <property type="protein sequence ID" value="KAF5357470.1"/>
    <property type="molecule type" value="Genomic_DNA"/>
</dbReference>
<proteinExistence type="predicted"/>
<dbReference type="Proteomes" id="UP000559256">
    <property type="component" value="Unassembled WGS sequence"/>
</dbReference>
<dbReference type="Pfam" id="PF01425">
    <property type="entry name" value="Amidase"/>
    <property type="match status" value="1"/>
</dbReference>
<accession>A0A8H5LHB3</accession>
<protein>
    <recommendedName>
        <fullName evidence="5">Amidase domain-containing protein</fullName>
    </recommendedName>
</protein>
<keyword evidence="4" id="KW-1185">Reference proteome</keyword>
<dbReference type="PANTHER" id="PTHR46310">
    <property type="entry name" value="AMIDASE 1"/>
    <property type="match status" value="1"/>
</dbReference>
<evidence type="ECO:0000313" key="4">
    <source>
        <dbReference type="Proteomes" id="UP000559256"/>
    </source>
</evidence>
<comment type="caution">
    <text evidence="3">The sequence shown here is derived from an EMBL/GenBank/DDBJ whole genome shotgun (WGS) entry which is preliminary data.</text>
</comment>
<dbReference type="InterPro" id="IPR058329">
    <property type="entry name" value="Arp1_N"/>
</dbReference>
<feature type="domain" description="Scytalone dehydratase-like protein Arp1 N-terminal" evidence="2">
    <location>
        <begin position="63"/>
        <end position="164"/>
    </location>
</feature>
<evidence type="ECO:0000259" key="1">
    <source>
        <dbReference type="Pfam" id="PF01425"/>
    </source>
</evidence>
<name>A0A8H5LHB3_9AGAR</name>
<dbReference type="InterPro" id="IPR023631">
    <property type="entry name" value="Amidase_dom"/>
</dbReference>
<reference evidence="3 4" key="1">
    <citation type="journal article" date="2020" name="ISME J.">
        <title>Uncovering the hidden diversity of litter-decomposition mechanisms in mushroom-forming fungi.</title>
        <authorList>
            <person name="Floudas D."/>
            <person name="Bentzer J."/>
            <person name="Ahren D."/>
            <person name="Johansson T."/>
            <person name="Persson P."/>
            <person name="Tunlid A."/>
        </authorList>
    </citation>
    <scope>NUCLEOTIDE SEQUENCE [LARGE SCALE GENOMIC DNA]</scope>
    <source>
        <strain evidence="3 4">CBS 291.85</strain>
    </source>
</reference>
<organism evidence="3 4">
    <name type="scientific">Tetrapyrgos nigripes</name>
    <dbReference type="NCBI Taxonomy" id="182062"/>
    <lineage>
        <taxon>Eukaryota</taxon>
        <taxon>Fungi</taxon>
        <taxon>Dikarya</taxon>
        <taxon>Basidiomycota</taxon>
        <taxon>Agaricomycotina</taxon>
        <taxon>Agaricomycetes</taxon>
        <taxon>Agaricomycetidae</taxon>
        <taxon>Agaricales</taxon>
        <taxon>Marasmiineae</taxon>
        <taxon>Marasmiaceae</taxon>
        <taxon>Tetrapyrgos</taxon>
    </lineage>
</organism>
<dbReference type="InterPro" id="IPR036928">
    <property type="entry name" value="AS_sf"/>
</dbReference>
<dbReference type="AlphaFoldDB" id="A0A8H5LHB3"/>
<sequence length="348" mass="37301">MPKRVLQGVRLLRVGNGLDHVLSRNVGPDLMYVSRTVIINDSPYYLPTEPLFTLGQDTYNITRDALPFTILADVGDGSGVKSSVENWETIDIDDVFNKEFLNTVVLAGSSLDASSDLMSFLNESGTQTLLTTTDTSSAFSASIFSQLADADLPAGPYILAHDASGSIAVYAPSRLHYDHSQSFYKSTVMKSDGFYEVVSASLDTDSPPYIAAPSRVHALGKNDYLSLVFVYPSRILKGLVTSAGNRAFYAIYPARNSTGPAITRLTDLGAHMVGTTKMVQFANSDRATADWVDYHAPFSLRGDGYLEPSGSSTGAGTSIATLDWLDVSLGSDTGGSVRSPAALNYEAL</sequence>
<dbReference type="Gene3D" id="3.90.1300.10">
    <property type="entry name" value="Amidase signature (AS) domain"/>
    <property type="match status" value="1"/>
</dbReference>
<gene>
    <name evidence="3" type="ORF">D9758_012501</name>
</gene>
<feature type="domain" description="Amidase" evidence="1">
    <location>
        <begin position="237"/>
        <end position="344"/>
    </location>
</feature>
<evidence type="ECO:0000259" key="2">
    <source>
        <dbReference type="Pfam" id="PF26053"/>
    </source>
</evidence>
<dbReference type="OrthoDB" id="5423360at2759"/>
<dbReference type="Pfam" id="PF26053">
    <property type="entry name" value="DUF8016"/>
    <property type="match status" value="1"/>
</dbReference>
<evidence type="ECO:0008006" key="5">
    <source>
        <dbReference type="Google" id="ProtNLM"/>
    </source>
</evidence>